<protein>
    <recommendedName>
        <fullName evidence="6">Transcription factor IIIC 90kDa subunit N-terminal domain-containing protein</fullName>
    </recommendedName>
</protein>
<reference evidence="4" key="1">
    <citation type="submission" date="2022-11" db="EMBL/GenBank/DDBJ databases">
        <authorList>
            <person name="Scott C."/>
            <person name="Bruce N."/>
        </authorList>
    </citation>
    <scope>NUCLEOTIDE SEQUENCE</scope>
</reference>
<evidence type="ECO:0008006" key="6">
    <source>
        <dbReference type="Google" id="ProtNLM"/>
    </source>
</evidence>
<dbReference type="InterPro" id="IPR024764">
    <property type="entry name" value="TFIIIC_Znf"/>
</dbReference>
<feature type="region of interest" description="Disordered" evidence="1">
    <location>
        <begin position="505"/>
        <end position="554"/>
    </location>
</feature>
<dbReference type="Pfam" id="PF12657">
    <property type="entry name" value="TFIIIC_delta"/>
    <property type="match status" value="1"/>
</dbReference>
<dbReference type="OrthoDB" id="192611at2759"/>
<evidence type="ECO:0000313" key="4">
    <source>
        <dbReference type="EMBL" id="CAI4214906.1"/>
    </source>
</evidence>
<evidence type="ECO:0000313" key="5">
    <source>
        <dbReference type="Proteomes" id="UP000838763"/>
    </source>
</evidence>
<dbReference type="AlphaFoldDB" id="A0A9P1H3V8"/>
<sequence>MNLCLRCHVPPLIPLRVGSRLYATKSLAWSCDGEIAVAGDDSLHIYLPHFRDEGPQGDDDSGSEAGGEPSGEIAEEKPWFLKLSPMGKPQYSTVPLRLLIPQVTDPRANGRLLARKGASIAYSEDEDEFMGTGVGSVTGVGSALNQVVSVQWSPTGVGPNLRPVVTALLTKGYLVAYGEVMDRQSAVMDVKVRDFRFWKLLWGLGATMPLADASSRTGFAARGDKITAFAWSQALEPGRGLLAYRTDVEELVLVAVQYLEVVVDEGTNSDGGAAWKIDELLRVEVKGPHQALSLHDPDYTPSGSGFSLKWSPWLVSEDGSRTCVISYIGPNYVGFRRVILPPSWELGDLPKLQLSEKDVLGICTHLSTDAFIEWEEVVWNAKGTKICRGVIATPFTPIPFEVDLVGNAPELPPHHPRACGSLYPADTGVDSFNPISSLVVHPPPPSTDLEAIPVPIYTLTRLSATASNDNWIEYNGPSTTFTPPTWATAIHKLVNASLPESTSQYLIDSESDSDSSISLASDFEDEENPSSAPREDQQQQQQQTKNPDAGQVTVKPQRARIWAVAHSPGAATTAILYSKHSTLIPDRVCRSRVIFDTPPARLPPFHPPRRNRTRSTPTLYARLPHLRGQGLGMDLAAEFWRAIDSAECALCARPLELSGSDFICSAGHMFSRCVTSGLPILAPGTFRLCGLCGQANMTTQELLRFAARHGLSPDVVSETLKDVCNGCGGKYIV</sequence>
<evidence type="ECO:0000259" key="3">
    <source>
        <dbReference type="Pfam" id="PF12660"/>
    </source>
</evidence>
<dbReference type="Proteomes" id="UP000838763">
    <property type="component" value="Unassembled WGS sequence"/>
</dbReference>
<accession>A0A9P1H3V8</accession>
<feature type="domain" description="Transcription factor IIIC 90kDa subunit N-terminal" evidence="2">
    <location>
        <begin position="29"/>
        <end position="582"/>
    </location>
</feature>
<dbReference type="Pfam" id="PF12660">
    <property type="entry name" value="zf-TFIIIC"/>
    <property type="match status" value="1"/>
</dbReference>
<evidence type="ECO:0000256" key="1">
    <source>
        <dbReference type="SAM" id="MobiDB-lite"/>
    </source>
</evidence>
<feature type="region of interest" description="Disordered" evidence="1">
    <location>
        <begin position="48"/>
        <end position="72"/>
    </location>
</feature>
<keyword evidence="5" id="KW-1185">Reference proteome</keyword>
<feature type="domain" description="Transcription factor IIIC putative zinc-finger" evidence="3">
    <location>
        <begin position="645"/>
        <end position="730"/>
    </location>
</feature>
<evidence type="ECO:0000259" key="2">
    <source>
        <dbReference type="Pfam" id="PF12657"/>
    </source>
</evidence>
<dbReference type="EMBL" id="CALLCH030000012">
    <property type="protein sequence ID" value="CAI4214906.1"/>
    <property type="molecule type" value="Genomic_DNA"/>
</dbReference>
<name>A0A9P1H3V8_9PEZI</name>
<organism evidence="4 5">
    <name type="scientific">Parascedosporium putredinis</name>
    <dbReference type="NCBI Taxonomy" id="1442378"/>
    <lineage>
        <taxon>Eukaryota</taxon>
        <taxon>Fungi</taxon>
        <taxon>Dikarya</taxon>
        <taxon>Ascomycota</taxon>
        <taxon>Pezizomycotina</taxon>
        <taxon>Sordariomycetes</taxon>
        <taxon>Hypocreomycetidae</taxon>
        <taxon>Microascales</taxon>
        <taxon>Microascaceae</taxon>
        <taxon>Parascedosporium</taxon>
    </lineage>
</organism>
<proteinExistence type="predicted"/>
<gene>
    <name evidence="4" type="ORF">PPNO1_LOCUS4634</name>
</gene>
<comment type="caution">
    <text evidence="4">The sequence shown here is derived from an EMBL/GenBank/DDBJ whole genome shotgun (WGS) entry which is preliminary data.</text>
</comment>
<dbReference type="InterPro" id="IPR024761">
    <property type="entry name" value="TFIIIC_delta_N"/>
</dbReference>